<evidence type="ECO:0000259" key="1">
    <source>
        <dbReference type="Pfam" id="PF12146"/>
    </source>
</evidence>
<feature type="domain" description="Serine aminopeptidase S33" evidence="1">
    <location>
        <begin position="28"/>
        <end position="136"/>
    </location>
</feature>
<reference evidence="2" key="1">
    <citation type="submission" date="2014-07" db="EMBL/GenBank/DDBJ databases">
        <authorList>
            <person name="Urmite Genomes Urmite Genomes"/>
        </authorList>
    </citation>
    <scope>NUCLEOTIDE SEQUENCE</scope>
    <source>
        <strain evidence="2">11W110_air</strain>
    </source>
</reference>
<accession>A0A078MRC5</accession>
<dbReference type="InterPro" id="IPR029058">
    <property type="entry name" value="AB_hydrolase_fold"/>
</dbReference>
<sequence length="265" mass="27017">MPRSERVTFPGVNGTTLAGRLELPDDGQVRGWAVFCHGFALGKNSAAASRISQALAGHGIGVLRYDAAGLGGSTGSWEDGTFSTKVADVGSAAAFLDGRGTPASLLIGHSLGGAAVLAAAADLPDAAAVVTIGAPADPAHVLELFAEEDLQAVRESGEARVDLGAGPLPIRRELVEELQGHDLAGCIGSLGRPLLVLHSPDDRAVSMDNATQIFGAARHPRSFVCLEGCDHLMTDRAHTDRAAGIIAAWAAPYVDGPHSPGPSGA</sequence>
<gene>
    <name evidence="2" type="ORF">BN1051_00729</name>
</gene>
<dbReference type="Pfam" id="PF12146">
    <property type="entry name" value="Hydrolase_4"/>
    <property type="match status" value="1"/>
</dbReference>
<dbReference type="PANTHER" id="PTHR43265">
    <property type="entry name" value="ESTERASE ESTD"/>
    <property type="match status" value="1"/>
</dbReference>
<dbReference type="EMBL" id="LN483070">
    <property type="protein sequence ID" value="CEA07416.1"/>
    <property type="molecule type" value="Genomic_DNA"/>
</dbReference>
<keyword evidence="2" id="KW-0378">Hydrolase</keyword>
<name>A0A078MRC5_9MICC</name>
<dbReference type="AlphaFoldDB" id="A0A078MRC5"/>
<organism evidence="2">
    <name type="scientific">Arthrobacter saudimassiliensis</name>
    <dbReference type="NCBI Taxonomy" id="1461584"/>
    <lineage>
        <taxon>Bacteria</taxon>
        <taxon>Bacillati</taxon>
        <taxon>Actinomycetota</taxon>
        <taxon>Actinomycetes</taxon>
        <taxon>Micrococcales</taxon>
        <taxon>Micrococcaceae</taxon>
        <taxon>Arthrobacter</taxon>
    </lineage>
</organism>
<dbReference type="PANTHER" id="PTHR43265:SF1">
    <property type="entry name" value="ESTERASE ESTD"/>
    <property type="match status" value="1"/>
</dbReference>
<dbReference type="SUPFAM" id="SSF53474">
    <property type="entry name" value="alpha/beta-Hydrolases"/>
    <property type="match status" value="1"/>
</dbReference>
<dbReference type="Gene3D" id="3.40.50.1820">
    <property type="entry name" value="alpha/beta hydrolase"/>
    <property type="match status" value="1"/>
</dbReference>
<dbReference type="InterPro" id="IPR022742">
    <property type="entry name" value="Hydrolase_4"/>
</dbReference>
<proteinExistence type="predicted"/>
<dbReference type="GO" id="GO:0052689">
    <property type="term" value="F:carboxylic ester hydrolase activity"/>
    <property type="evidence" value="ECO:0007669"/>
    <property type="project" value="TreeGrafter"/>
</dbReference>
<dbReference type="InterPro" id="IPR053145">
    <property type="entry name" value="AB_hydrolase_Est10"/>
</dbReference>
<dbReference type="PATRIC" id="fig|1461584.3.peg.720"/>
<evidence type="ECO:0000313" key="2">
    <source>
        <dbReference type="EMBL" id="CEA07416.1"/>
    </source>
</evidence>
<protein>
    <submittedName>
        <fullName evidence="2">Alpha/beta hydrolase family protein</fullName>
    </submittedName>
</protein>